<organism evidence="1 2">
    <name type="scientific">Salix suchowensis</name>
    <dbReference type="NCBI Taxonomy" id="1278906"/>
    <lineage>
        <taxon>Eukaryota</taxon>
        <taxon>Viridiplantae</taxon>
        <taxon>Streptophyta</taxon>
        <taxon>Embryophyta</taxon>
        <taxon>Tracheophyta</taxon>
        <taxon>Spermatophyta</taxon>
        <taxon>Magnoliopsida</taxon>
        <taxon>eudicotyledons</taxon>
        <taxon>Gunneridae</taxon>
        <taxon>Pentapetalae</taxon>
        <taxon>rosids</taxon>
        <taxon>fabids</taxon>
        <taxon>Malpighiales</taxon>
        <taxon>Salicaceae</taxon>
        <taxon>Saliceae</taxon>
        <taxon>Salix</taxon>
    </lineage>
</organism>
<protein>
    <recommendedName>
        <fullName evidence="3">Ribosomal protein S10</fullName>
    </recommendedName>
</protein>
<comment type="caution">
    <text evidence="1">The sequence shown here is derived from an EMBL/GenBank/DDBJ whole genome shotgun (WGS) entry which is preliminary data.</text>
</comment>
<dbReference type="EMBL" id="JAPFFI010000003">
    <property type="protein sequence ID" value="KAJ6398621.1"/>
    <property type="molecule type" value="Genomic_DNA"/>
</dbReference>
<name>A0ABQ9CK52_9ROSI</name>
<gene>
    <name evidence="1" type="ORF">OIU77_019413</name>
</gene>
<evidence type="ECO:0000313" key="1">
    <source>
        <dbReference type="EMBL" id="KAJ6398621.1"/>
    </source>
</evidence>
<sequence length="113" mass="13062">MAPQRHIPALQVVQRLYHDEPSRITPPKYLRRLPLIFVMRQGSDLLHQGLKFEFANLGRPVTKTKDVTYSHGPASLPKRRPLSHLKFDYFIGRSTHEQDHTTGKATQNLLHLC</sequence>
<proteinExistence type="predicted"/>
<evidence type="ECO:0000313" key="2">
    <source>
        <dbReference type="Proteomes" id="UP001141253"/>
    </source>
</evidence>
<keyword evidence="2" id="KW-1185">Reference proteome</keyword>
<reference evidence="1" key="2">
    <citation type="journal article" date="2023" name="Int. J. Mol. Sci.">
        <title>De Novo Assembly and Annotation of 11 Diverse Shrub Willow (Salix) Genomes Reveals Novel Gene Organization in Sex-Linked Regions.</title>
        <authorList>
            <person name="Hyden B."/>
            <person name="Feng K."/>
            <person name="Yates T.B."/>
            <person name="Jawdy S."/>
            <person name="Cereghino C."/>
            <person name="Smart L.B."/>
            <person name="Muchero W."/>
        </authorList>
    </citation>
    <scope>NUCLEOTIDE SEQUENCE</scope>
    <source>
        <tissue evidence="1">Shoot tip</tissue>
    </source>
</reference>
<evidence type="ECO:0008006" key="3">
    <source>
        <dbReference type="Google" id="ProtNLM"/>
    </source>
</evidence>
<accession>A0ABQ9CK52</accession>
<dbReference type="Proteomes" id="UP001141253">
    <property type="component" value="Chromosome 5"/>
</dbReference>
<reference evidence="1" key="1">
    <citation type="submission" date="2022-10" db="EMBL/GenBank/DDBJ databases">
        <authorList>
            <person name="Hyden B.L."/>
            <person name="Feng K."/>
            <person name="Yates T."/>
            <person name="Jawdy S."/>
            <person name="Smart L.B."/>
            <person name="Muchero W."/>
        </authorList>
    </citation>
    <scope>NUCLEOTIDE SEQUENCE</scope>
    <source>
        <tissue evidence="1">Shoot tip</tissue>
    </source>
</reference>